<accession>A0A4R3KNK9</accession>
<dbReference type="Pfam" id="PF16118">
    <property type="entry name" value="DUF4834"/>
    <property type="match status" value="1"/>
</dbReference>
<name>A0A4R3KNK9_9SPHI</name>
<evidence type="ECO:0000313" key="1">
    <source>
        <dbReference type="EMBL" id="TCS85607.1"/>
    </source>
</evidence>
<evidence type="ECO:0008006" key="3">
    <source>
        <dbReference type="Google" id="ProtNLM"/>
    </source>
</evidence>
<evidence type="ECO:0000313" key="2">
    <source>
        <dbReference type="Proteomes" id="UP000295807"/>
    </source>
</evidence>
<dbReference type="AlphaFoldDB" id="A0A4R3KNK9"/>
<protein>
    <recommendedName>
        <fullName evidence="3">DUF4834 family protein</fullName>
    </recommendedName>
</protein>
<comment type="caution">
    <text evidence="1">The sequence shown here is derived from an EMBL/GenBank/DDBJ whole genome shotgun (WGS) entry which is preliminary data.</text>
</comment>
<proteinExistence type="predicted"/>
<dbReference type="EMBL" id="SMAD01000011">
    <property type="protein sequence ID" value="TCS85607.1"/>
    <property type="molecule type" value="Genomic_DNA"/>
</dbReference>
<sequence length="91" mass="10619">MKFLQFLVVFFAIFFLVRLLFRALLPGLLRMVVRKMGSQFTQQYEEPARRPEPEEGNIRVEYIPPKKKEKNGGAGVPGEFVQFEEVKAKKE</sequence>
<reference evidence="1 2" key="1">
    <citation type="submission" date="2019-03" db="EMBL/GenBank/DDBJ databases">
        <title>Genomic Encyclopedia of Type Strains, Phase IV (KMG-IV): sequencing the most valuable type-strain genomes for metagenomic binning, comparative biology and taxonomic classification.</title>
        <authorList>
            <person name="Goeker M."/>
        </authorList>
    </citation>
    <scope>NUCLEOTIDE SEQUENCE [LARGE SCALE GENOMIC DNA]</scope>
    <source>
        <strain evidence="1 2">DSM 21100</strain>
    </source>
</reference>
<gene>
    <name evidence="1" type="ORF">EDD80_1119</name>
</gene>
<dbReference type="Proteomes" id="UP000295807">
    <property type="component" value="Unassembled WGS sequence"/>
</dbReference>
<dbReference type="InterPro" id="IPR032272">
    <property type="entry name" value="DUF4834"/>
</dbReference>
<dbReference type="RefSeq" id="WP_132130034.1">
    <property type="nucleotide sequence ID" value="NZ_CP042432.1"/>
</dbReference>
<keyword evidence="2" id="KW-1185">Reference proteome</keyword>
<organism evidence="1 2">
    <name type="scientific">Anseongella ginsenosidimutans</name>
    <dbReference type="NCBI Taxonomy" id="496056"/>
    <lineage>
        <taxon>Bacteria</taxon>
        <taxon>Pseudomonadati</taxon>
        <taxon>Bacteroidota</taxon>
        <taxon>Sphingobacteriia</taxon>
        <taxon>Sphingobacteriales</taxon>
        <taxon>Sphingobacteriaceae</taxon>
        <taxon>Anseongella</taxon>
    </lineage>
</organism>